<sequence>MSPRLASRHHDCGTAPKSIGRLAMLTVLTTLWLAPAAAVQPDTVYFPSADGRAELTGYLFKPQGTGPFPAIVMLHGRGGPYSSNVNADCTLVSRAVPASPCNAVTLSKRHVMWGNYWAEHGYLALLPDSFGPRGKAHGFGRGTHDDPDRADVNERTVRPLDAEGALAYLRQRRDVVPDRIVLQGWSNGGSTALNVLLRQGLASTGFRGALIFYPGCGENSLLGPTLRSHVPVQLFLAADDEEVSPALCSAMAERSRQVGTAIDTTIYPGASHGFDEPSASRQSVAGNGSAMDDTLRRAAPLVVEWLKR</sequence>
<organism evidence="3 4">
    <name type="scientific">Bradyrhizobium denitrificans</name>
    <dbReference type="NCBI Taxonomy" id="2734912"/>
    <lineage>
        <taxon>Bacteria</taxon>
        <taxon>Pseudomonadati</taxon>
        <taxon>Pseudomonadota</taxon>
        <taxon>Alphaproteobacteria</taxon>
        <taxon>Hyphomicrobiales</taxon>
        <taxon>Nitrobacteraceae</taxon>
        <taxon>Bradyrhizobium</taxon>
    </lineage>
</organism>
<dbReference type="EMBL" id="JAFCLK010000011">
    <property type="protein sequence ID" value="MBR1136772.1"/>
    <property type="molecule type" value="Genomic_DNA"/>
</dbReference>
<evidence type="ECO:0000256" key="1">
    <source>
        <dbReference type="ARBA" id="ARBA00022801"/>
    </source>
</evidence>
<name>A0ABS5G618_9BRAD</name>
<protein>
    <submittedName>
        <fullName evidence="3">Dienelactone hydrolase family protein</fullName>
    </submittedName>
</protein>
<dbReference type="GO" id="GO:0016787">
    <property type="term" value="F:hydrolase activity"/>
    <property type="evidence" value="ECO:0007669"/>
    <property type="project" value="UniProtKB-KW"/>
</dbReference>
<comment type="caution">
    <text evidence="3">The sequence shown here is derived from an EMBL/GenBank/DDBJ whole genome shotgun (WGS) entry which is preliminary data.</text>
</comment>
<evidence type="ECO:0000259" key="2">
    <source>
        <dbReference type="Pfam" id="PF01738"/>
    </source>
</evidence>
<gene>
    <name evidence="3" type="ORF">JQ619_13420</name>
</gene>
<accession>A0ABS5G618</accession>
<dbReference type="InterPro" id="IPR002925">
    <property type="entry name" value="Dienelactn_hydro"/>
</dbReference>
<proteinExistence type="predicted"/>
<keyword evidence="4" id="KW-1185">Reference proteome</keyword>
<dbReference type="Proteomes" id="UP001314635">
    <property type="component" value="Unassembled WGS sequence"/>
</dbReference>
<dbReference type="Gene3D" id="3.40.50.1820">
    <property type="entry name" value="alpha/beta hydrolase"/>
    <property type="match status" value="1"/>
</dbReference>
<dbReference type="InterPro" id="IPR029058">
    <property type="entry name" value="AB_hydrolase_fold"/>
</dbReference>
<dbReference type="RefSeq" id="WP_172237088.1">
    <property type="nucleotide sequence ID" value="NZ_JABFDP010000014.1"/>
</dbReference>
<dbReference type="PANTHER" id="PTHR22946:SF9">
    <property type="entry name" value="POLYKETIDE TRANSFERASE AF380"/>
    <property type="match status" value="1"/>
</dbReference>
<keyword evidence="1 3" id="KW-0378">Hydrolase</keyword>
<dbReference type="InterPro" id="IPR050261">
    <property type="entry name" value="FrsA_esterase"/>
</dbReference>
<dbReference type="PANTHER" id="PTHR22946">
    <property type="entry name" value="DIENELACTONE HYDROLASE DOMAIN-CONTAINING PROTEIN-RELATED"/>
    <property type="match status" value="1"/>
</dbReference>
<evidence type="ECO:0000313" key="3">
    <source>
        <dbReference type="EMBL" id="MBR1136772.1"/>
    </source>
</evidence>
<dbReference type="Pfam" id="PF01738">
    <property type="entry name" value="DLH"/>
    <property type="match status" value="1"/>
</dbReference>
<evidence type="ECO:0000313" key="4">
    <source>
        <dbReference type="Proteomes" id="UP001314635"/>
    </source>
</evidence>
<dbReference type="SUPFAM" id="SSF53474">
    <property type="entry name" value="alpha/beta-Hydrolases"/>
    <property type="match status" value="1"/>
</dbReference>
<feature type="domain" description="Dienelactone hydrolase" evidence="2">
    <location>
        <begin position="117"/>
        <end position="296"/>
    </location>
</feature>
<reference evidence="4" key="1">
    <citation type="journal article" date="2021" name="ISME J.">
        <title>Evolutionary origin and ecological implication of a unique nif island in free-living Bradyrhizobium lineages.</title>
        <authorList>
            <person name="Tao J."/>
        </authorList>
    </citation>
    <scope>NUCLEOTIDE SEQUENCE [LARGE SCALE GENOMIC DNA]</scope>
    <source>
        <strain evidence="4">SZCCT0094</strain>
    </source>
</reference>